<evidence type="ECO:0000313" key="3">
    <source>
        <dbReference type="Proteomes" id="UP000198848"/>
    </source>
</evidence>
<protein>
    <submittedName>
        <fullName evidence="2">Uncharacterized protein</fullName>
    </submittedName>
</protein>
<dbReference type="EMBL" id="FNLC01000003">
    <property type="protein sequence ID" value="SDR28247.1"/>
    <property type="molecule type" value="Genomic_DNA"/>
</dbReference>
<evidence type="ECO:0000256" key="1">
    <source>
        <dbReference type="SAM" id="Phobius"/>
    </source>
</evidence>
<feature type="transmembrane region" description="Helical" evidence="1">
    <location>
        <begin position="47"/>
        <end position="66"/>
    </location>
</feature>
<name>A0A1H1HS75_NATTX</name>
<keyword evidence="3" id="KW-1185">Reference proteome</keyword>
<accession>A0A1H1HS75</accession>
<dbReference type="STRING" id="1095778.SAMN04489842_3000"/>
<feature type="transmembrane region" description="Helical" evidence="1">
    <location>
        <begin position="12"/>
        <end position="35"/>
    </location>
</feature>
<gene>
    <name evidence="2" type="ORF">SAMN04489842_3000</name>
</gene>
<proteinExistence type="predicted"/>
<dbReference type="Proteomes" id="UP000198848">
    <property type="component" value="Unassembled WGS sequence"/>
</dbReference>
<keyword evidence="1" id="KW-1133">Transmembrane helix</keyword>
<dbReference type="RefSeq" id="WP_090383441.1">
    <property type="nucleotide sequence ID" value="NZ_FNLC01000003.1"/>
</dbReference>
<sequence length="138" mass="14942">MSRPSPSTVGWLLVDVFAYAVVFTALVVVVVTPVGYVAGDEWTGVKVGLFLVGMAVFGYSSIWLWLQSSQLKYDEKQESPSTVTREQESQLQTALDGLSIYPTESIPPMTRVSPGTKLFVGSLLVLAVSFGMETVFGV</sequence>
<feature type="transmembrane region" description="Helical" evidence="1">
    <location>
        <begin position="118"/>
        <end position="136"/>
    </location>
</feature>
<dbReference type="Pfam" id="PF24432">
    <property type="entry name" value="DUF7555"/>
    <property type="match status" value="1"/>
</dbReference>
<organism evidence="2 3">
    <name type="scientific">Natronobacterium texcoconense</name>
    <dbReference type="NCBI Taxonomy" id="1095778"/>
    <lineage>
        <taxon>Archaea</taxon>
        <taxon>Methanobacteriati</taxon>
        <taxon>Methanobacteriota</taxon>
        <taxon>Stenosarchaea group</taxon>
        <taxon>Halobacteria</taxon>
        <taxon>Halobacteriales</taxon>
        <taxon>Natrialbaceae</taxon>
        <taxon>Natronobacterium</taxon>
    </lineage>
</organism>
<dbReference type="InterPro" id="IPR055977">
    <property type="entry name" value="DUF7555"/>
</dbReference>
<dbReference type="AlphaFoldDB" id="A0A1H1HS75"/>
<keyword evidence="1" id="KW-0812">Transmembrane</keyword>
<keyword evidence="1" id="KW-0472">Membrane</keyword>
<reference evidence="3" key="1">
    <citation type="submission" date="2016-10" db="EMBL/GenBank/DDBJ databases">
        <authorList>
            <person name="Varghese N."/>
            <person name="Submissions S."/>
        </authorList>
    </citation>
    <scope>NUCLEOTIDE SEQUENCE [LARGE SCALE GENOMIC DNA]</scope>
    <source>
        <strain evidence="3">DSM 24767</strain>
    </source>
</reference>
<dbReference type="OrthoDB" id="313482at2157"/>
<evidence type="ECO:0000313" key="2">
    <source>
        <dbReference type="EMBL" id="SDR28247.1"/>
    </source>
</evidence>